<dbReference type="GO" id="GO:0005886">
    <property type="term" value="C:plasma membrane"/>
    <property type="evidence" value="ECO:0007669"/>
    <property type="project" value="UniProtKB-SubCell"/>
</dbReference>
<keyword evidence="4" id="KW-0488">Methylation</keyword>
<dbReference type="NCBIfam" id="TIGR01707">
    <property type="entry name" value="gspI"/>
    <property type="match status" value="1"/>
</dbReference>
<evidence type="ECO:0000256" key="2">
    <source>
        <dbReference type="ARBA" id="ARBA00008358"/>
    </source>
</evidence>
<keyword evidence="3" id="KW-1003">Cell membrane</keyword>
<protein>
    <recommendedName>
        <fullName evidence="10">Type II secretion system protein GspI C-terminal domain-containing protein</fullName>
    </recommendedName>
</protein>
<dbReference type="PROSITE" id="PS00409">
    <property type="entry name" value="PROKAR_NTER_METHYL"/>
    <property type="match status" value="1"/>
</dbReference>
<evidence type="ECO:0000256" key="3">
    <source>
        <dbReference type="ARBA" id="ARBA00022475"/>
    </source>
</evidence>
<evidence type="ECO:0000259" key="10">
    <source>
        <dbReference type="Pfam" id="PF02501"/>
    </source>
</evidence>
<dbReference type="InterPro" id="IPR003413">
    <property type="entry name" value="T2SS_GspI_C"/>
</dbReference>
<feature type="domain" description="Type II secretion system protein GspI C-terminal" evidence="10">
    <location>
        <begin position="46"/>
        <end position="117"/>
    </location>
</feature>
<dbReference type="PANTHER" id="PTHR38779">
    <property type="entry name" value="TYPE II SECRETION SYSTEM PROTEIN I-RELATED"/>
    <property type="match status" value="1"/>
</dbReference>
<evidence type="ECO:0000256" key="6">
    <source>
        <dbReference type="ARBA" id="ARBA00022692"/>
    </source>
</evidence>
<dbReference type="InterPro" id="IPR012902">
    <property type="entry name" value="N_methyl_site"/>
</dbReference>
<keyword evidence="5" id="KW-0997">Cell inner membrane</keyword>
<dbReference type="AlphaFoldDB" id="A0A3B1AYB0"/>
<reference evidence="11" key="1">
    <citation type="submission" date="2018-06" db="EMBL/GenBank/DDBJ databases">
        <authorList>
            <person name="Zhirakovskaya E."/>
        </authorList>
    </citation>
    <scope>NUCLEOTIDE SEQUENCE</scope>
</reference>
<accession>A0A3B1AYB0</accession>
<comment type="subcellular location">
    <subcellularLocation>
        <location evidence="1">Cell inner membrane</location>
        <topology evidence="1">Single-pass membrane protein</topology>
    </subcellularLocation>
</comment>
<keyword evidence="7 9" id="KW-1133">Transmembrane helix</keyword>
<dbReference type="InterPro" id="IPR010052">
    <property type="entry name" value="T2SS_protein-GspI"/>
</dbReference>
<keyword evidence="6 9" id="KW-0812">Transmembrane</keyword>
<feature type="transmembrane region" description="Helical" evidence="9">
    <location>
        <begin position="12"/>
        <end position="33"/>
    </location>
</feature>
<name>A0A3B1AYB0_9ZZZZ</name>
<evidence type="ECO:0000256" key="1">
    <source>
        <dbReference type="ARBA" id="ARBA00004377"/>
    </source>
</evidence>
<organism evidence="11">
    <name type="scientific">hydrothermal vent metagenome</name>
    <dbReference type="NCBI Taxonomy" id="652676"/>
    <lineage>
        <taxon>unclassified sequences</taxon>
        <taxon>metagenomes</taxon>
        <taxon>ecological metagenomes</taxon>
    </lineage>
</organism>
<dbReference type="GO" id="GO:0015627">
    <property type="term" value="C:type II protein secretion system complex"/>
    <property type="evidence" value="ECO:0007669"/>
    <property type="project" value="InterPro"/>
</dbReference>
<evidence type="ECO:0000256" key="8">
    <source>
        <dbReference type="ARBA" id="ARBA00023136"/>
    </source>
</evidence>
<dbReference type="InterPro" id="IPR045584">
    <property type="entry name" value="Pilin-like"/>
</dbReference>
<keyword evidence="8 9" id="KW-0472">Membrane</keyword>
<evidence type="ECO:0000256" key="9">
    <source>
        <dbReference type="SAM" id="Phobius"/>
    </source>
</evidence>
<comment type="similarity">
    <text evidence="2">Belongs to the GSP I family.</text>
</comment>
<dbReference type="Gene3D" id="3.30.1300.30">
    <property type="entry name" value="GSPII I/J protein-like"/>
    <property type="match status" value="1"/>
</dbReference>
<dbReference type="EMBL" id="UOFX01000017">
    <property type="protein sequence ID" value="VAX06771.1"/>
    <property type="molecule type" value="Genomic_DNA"/>
</dbReference>
<evidence type="ECO:0000313" key="11">
    <source>
        <dbReference type="EMBL" id="VAX06771.1"/>
    </source>
</evidence>
<dbReference type="SUPFAM" id="SSF54523">
    <property type="entry name" value="Pili subunits"/>
    <property type="match status" value="1"/>
</dbReference>
<gene>
    <name evidence="11" type="ORF">MNBD_GAMMA26-1242</name>
</gene>
<proteinExistence type="inferred from homology"/>
<dbReference type="NCBIfam" id="TIGR02532">
    <property type="entry name" value="IV_pilin_GFxxxE"/>
    <property type="match status" value="1"/>
</dbReference>
<evidence type="ECO:0000256" key="7">
    <source>
        <dbReference type="ARBA" id="ARBA00022989"/>
    </source>
</evidence>
<dbReference type="Pfam" id="PF02501">
    <property type="entry name" value="T2SSI"/>
    <property type="match status" value="1"/>
</dbReference>
<evidence type="ECO:0000256" key="4">
    <source>
        <dbReference type="ARBA" id="ARBA00022481"/>
    </source>
</evidence>
<dbReference type="GO" id="GO:0015628">
    <property type="term" value="P:protein secretion by the type II secretion system"/>
    <property type="evidence" value="ECO:0007669"/>
    <property type="project" value="InterPro"/>
</dbReference>
<evidence type="ECO:0000256" key="5">
    <source>
        <dbReference type="ARBA" id="ARBA00022519"/>
    </source>
</evidence>
<dbReference type="PANTHER" id="PTHR38779:SF2">
    <property type="entry name" value="TYPE II SECRETION SYSTEM PROTEIN I-RELATED"/>
    <property type="match status" value="1"/>
</dbReference>
<sequence>MKTPSLKLPARGFTLLEVLIAMVVIGIALLALASTGSKQVNQLQQLQQQTLAHWVAQNVITEFRLAGIHPPGETSGVEKMGQQNWYWLLNAATASDPLLLRLDVQVYADSGHQQLVLAETGFSLRENRR</sequence>
<dbReference type="Pfam" id="PF07963">
    <property type="entry name" value="N_methyl"/>
    <property type="match status" value="1"/>
</dbReference>